<protein>
    <submittedName>
        <fullName evidence="3">Uncharacterized protein</fullName>
    </submittedName>
</protein>
<keyword evidence="2" id="KW-0812">Transmembrane</keyword>
<reference evidence="3 4" key="1">
    <citation type="journal article" date="2018" name="Sci. Rep.">
        <title>Comparative genomics provides insights into the lifestyle and reveals functional heterogeneity of dark septate endophytic fungi.</title>
        <authorList>
            <person name="Knapp D.G."/>
            <person name="Nemeth J.B."/>
            <person name="Barry K."/>
            <person name="Hainaut M."/>
            <person name="Henrissat B."/>
            <person name="Johnson J."/>
            <person name="Kuo A."/>
            <person name="Lim J.H.P."/>
            <person name="Lipzen A."/>
            <person name="Nolan M."/>
            <person name="Ohm R.A."/>
            <person name="Tamas L."/>
            <person name="Grigoriev I.V."/>
            <person name="Spatafora J.W."/>
            <person name="Nagy L.G."/>
            <person name="Kovacs G.M."/>
        </authorList>
    </citation>
    <scope>NUCLEOTIDE SEQUENCE [LARGE SCALE GENOMIC DNA]</scope>
    <source>
        <strain evidence="3 4">DSE2036</strain>
    </source>
</reference>
<keyword evidence="2" id="KW-0472">Membrane</keyword>
<dbReference type="Proteomes" id="UP000244855">
    <property type="component" value="Unassembled WGS sequence"/>
</dbReference>
<dbReference type="OrthoDB" id="3689483at2759"/>
<feature type="compositionally biased region" description="Basic residues" evidence="1">
    <location>
        <begin position="1"/>
        <end position="10"/>
    </location>
</feature>
<evidence type="ECO:0000313" key="3">
    <source>
        <dbReference type="EMBL" id="PVH91825.1"/>
    </source>
</evidence>
<keyword evidence="4" id="KW-1185">Reference proteome</keyword>
<keyword evidence="2" id="KW-1133">Transmembrane helix</keyword>
<evidence type="ECO:0000313" key="4">
    <source>
        <dbReference type="Proteomes" id="UP000244855"/>
    </source>
</evidence>
<name>A0A2V1D1F7_9PLEO</name>
<dbReference type="AlphaFoldDB" id="A0A2V1D1F7"/>
<feature type="transmembrane region" description="Helical" evidence="2">
    <location>
        <begin position="257"/>
        <end position="279"/>
    </location>
</feature>
<dbReference type="EMBL" id="KZ805773">
    <property type="protein sequence ID" value="PVH91825.1"/>
    <property type="molecule type" value="Genomic_DNA"/>
</dbReference>
<organism evidence="3 4">
    <name type="scientific">Periconia macrospinosa</name>
    <dbReference type="NCBI Taxonomy" id="97972"/>
    <lineage>
        <taxon>Eukaryota</taxon>
        <taxon>Fungi</taxon>
        <taxon>Dikarya</taxon>
        <taxon>Ascomycota</taxon>
        <taxon>Pezizomycotina</taxon>
        <taxon>Dothideomycetes</taxon>
        <taxon>Pleosporomycetidae</taxon>
        <taxon>Pleosporales</taxon>
        <taxon>Massarineae</taxon>
        <taxon>Periconiaceae</taxon>
        <taxon>Periconia</taxon>
    </lineage>
</organism>
<feature type="transmembrane region" description="Helical" evidence="2">
    <location>
        <begin position="146"/>
        <end position="165"/>
    </location>
</feature>
<feature type="transmembrane region" description="Helical" evidence="2">
    <location>
        <begin position="210"/>
        <end position="228"/>
    </location>
</feature>
<feature type="region of interest" description="Disordered" evidence="1">
    <location>
        <begin position="1"/>
        <end position="23"/>
    </location>
</feature>
<gene>
    <name evidence="3" type="ORF">DM02DRAFT_702737</name>
</gene>
<feature type="transmembrane region" description="Helical" evidence="2">
    <location>
        <begin position="177"/>
        <end position="198"/>
    </location>
</feature>
<proteinExistence type="predicted"/>
<evidence type="ECO:0000256" key="1">
    <source>
        <dbReference type="SAM" id="MobiDB-lite"/>
    </source>
</evidence>
<sequence length="407" mass="44019">MASRITRARQYHSSSPEDVTRGPGKLLSVSQAPFESLRCMFGLAGHGMSTFRYTLLAQLLVLAAAVRIVEPFHVHPLLSMVMRLVALGLVADRASTIAVQLRQIPPSRPLVHHFCTSMPFAAGLCTELILVLLMLRHGRGAMAQRLLSGAVYAKLLAAGGLCFVFRGRLGFGAADRYRARLTTSALVLGIASALAAVSPTDADTRPEQRFQVTLLHWFVYLGFILLYGDWYRRAMQEVTAGAAGCERSGTSGPACPAAFLATALVVLKLLGVWLAHGLIETCASANEPSLDFVVPPLASAVMDHAIDARLASHERVDLAWMGLVQSAFRTWFFARPAAAMMHRDVLLNAGRLETICTAAVAVWLCIPGVPRACIASAEETLANRKPDHLKGAGLLCAYAYLLRAWLF</sequence>
<accession>A0A2V1D1F7</accession>
<feature type="transmembrane region" description="Helical" evidence="2">
    <location>
        <begin position="111"/>
        <end position="134"/>
    </location>
</feature>
<evidence type="ECO:0000256" key="2">
    <source>
        <dbReference type="SAM" id="Phobius"/>
    </source>
</evidence>